<dbReference type="OrthoDB" id="9816402at2"/>
<evidence type="ECO:0000256" key="7">
    <source>
        <dbReference type="ARBA" id="ARBA00022827"/>
    </source>
</evidence>
<dbReference type="InterPro" id="IPR036396">
    <property type="entry name" value="Cyt_P450_sf"/>
</dbReference>
<evidence type="ECO:0000256" key="3">
    <source>
        <dbReference type="ARBA" id="ARBA00022617"/>
    </source>
</evidence>
<dbReference type="Proteomes" id="UP000001095">
    <property type="component" value="Unassembled WGS sequence"/>
</dbReference>
<dbReference type="PATRIC" id="fig|883079.3.peg.219"/>
<dbReference type="SUPFAM" id="SSF48264">
    <property type="entry name" value="Cytochrome P450"/>
    <property type="match status" value="1"/>
</dbReference>
<feature type="domain" description="Flavodoxin-like" evidence="17">
    <location>
        <begin position="498"/>
        <end position="638"/>
    </location>
</feature>
<evidence type="ECO:0000256" key="2">
    <source>
        <dbReference type="ARBA" id="ARBA00022448"/>
    </source>
</evidence>
<dbReference type="InterPro" id="IPR023206">
    <property type="entry name" value="Bifunctional_P450_P450_red"/>
</dbReference>
<evidence type="ECO:0000256" key="13">
    <source>
        <dbReference type="ARBA" id="ARBA00049342"/>
    </source>
</evidence>
<feature type="region of interest" description="Disordered" evidence="16">
    <location>
        <begin position="463"/>
        <end position="491"/>
    </location>
</feature>
<evidence type="ECO:0000256" key="14">
    <source>
        <dbReference type="PIRNR" id="PIRNR000209"/>
    </source>
</evidence>
<dbReference type="SUPFAM" id="SSF52218">
    <property type="entry name" value="Flavoproteins"/>
    <property type="match status" value="1"/>
</dbReference>
<accession>K8PJ49</accession>
<evidence type="ECO:0000256" key="1">
    <source>
        <dbReference type="ARBA" id="ARBA00010018"/>
    </source>
</evidence>
<proteinExistence type="inferred from homology"/>
<dbReference type="InterPro" id="IPR001709">
    <property type="entry name" value="Flavoprot_Pyr_Nucl_cyt_Rdtase"/>
</dbReference>
<dbReference type="PANTHER" id="PTHR19384">
    <property type="entry name" value="NITRIC OXIDE SYNTHASE-RELATED"/>
    <property type="match status" value="1"/>
</dbReference>
<dbReference type="Gene3D" id="1.10.630.10">
    <property type="entry name" value="Cytochrome P450"/>
    <property type="match status" value="1"/>
</dbReference>
<dbReference type="GO" id="GO:0010181">
    <property type="term" value="F:FMN binding"/>
    <property type="evidence" value="ECO:0007669"/>
    <property type="project" value="UniProtKB-UniRule"/>
</dbReference>
<evidence type="ECO:0000256" key="12">
    <source>
        <dbReference type="ARBA" id="ARBA00023033"/>
    </source>
</evidence>
<name>K8PJ49_9BRAD</name>
<dbReference type="Pfam" id="PF00258">
    <property type="entry name" value="Flavodoxin_1"/>
    <property type="match status" value="1"/>
</dbReference>
<protein>
    <recommendedName>
        <fullName evidence="14">Bifunctional cytochrome P450/NADPH--P450 reductase</fullName>
    </recommendedName>
    <domain>
        <recommendedName>
            <fullName evidence="14">Cytochrome P450</fullName>
            <ecNumber evidence="14">1.14.14.1</ecNumber>
        </recommendedName>
    </domain>
    <domain>
        <recommendedName>
            <fullName evidence="14">NADPH--cytochrome P450 reductase</fullName>
            <ecNumber evidence="14">1.6.2.4</ecNumber>
        </recommendedName>
    </domain>
</protein>
<dbReference type="GO" id="GO:0003958">
    <property type="term" value="F:NADPH-hemoprotein reductase activity"/>
    <property type="evidence" value="ECO:0007669"/>
    <property type="project" value="UniProtKB-UniRule"/>
</dbReference>
<comment type="catalytic activity">
    <reaction evidence="14">
        <text>an organic molecule + reduced [NADPH--hemoprotein reductase] + O2 = an alcohol + oxidized [NADPH--hemoprotein reductase] + H2O + H(+)</text>
        <dbReference type="Rhea" id="RHEA:17149"/>
        <dbReference type="Rhea" id="RHEA-COMP:11964"/>
        <dbReference type="Rhea" id="RHEA-COMP:11965"/>
        <dbReference type="ChEBI" id="CHEBI:15377"/>
        <dbReference type="ChEBI" id="CHEBI:15378"/>
        <dbReference type="ChEBI" id="CHEBI:15379"/>
        <dbReference type="ChEBI" id="CHEBI:30879"/>
        <dbReference type="ChEBI" id="CHEBI:57618"/>
        <dbReference type="ChEBI" id="CHEBI:58210"/>
        <dbReference type="ChEBI" id="CHEBI:142491"/>
        <dbReference type="EC" id="1.14.14.1"/>
    </reaction>
</comment>
<dbReference type="FunFam" id="3.40.50.80:FF:000031">
    <property type="entry name" value="Bifunctional cytochrome P450/NADPH--P450 reductase"/>
    <property type="match status" value="1"/>
</dbReference>
<evidence type="ECO:0000256" key="6">
    <source>
        <dbReference type="ARBA" id="ARBA00022723"/>
    </source>
</evidence>
<dbReference type="SUPFAM" id="SSF52343">
    <property type="entry name" value="Ferredoxin reductase-like, C-terminal NADP-linked domain"/>
    <property type="match status" value="1"/>
</dbReference>
<keyword evidence="6 14" id="KW-0479">Metal-binding</keyword>
<keyword evidence="5 14" id="KW-0288">FMN</keyword>
<dbReference type="CDD" id="cd11068">
    <property type="entry name" value="CYP120A1"/>
    <property type="match status" value="1"/>
</dbReference>
<dbReference type="RefSeq" id="WP_002711076.1">
    <property type="nucleotide sequence ID" value="NZ_KB375281.1"/>
</dbReference>
<dbReference type="FunFam" id="1.10.630.10:FF:000040">
    <property type="entry name" value="Bifunctional cytochrome P450/NADPH--P450 reductase"/>
    <property type="match status" value="1"/>
</dbReference>
<dbReference type="AlphaFoldDB" id="K8PJ49"/>
<evidence type="ECO:0000313" key="20">
    <source>
        <dbReference type="Proteomes" id="UP000001095"/>
    </source>
</evidence>
<dbReference type="PRINTS" id="PR00371">
    <property type="entry name" value="FPNCR"/>
</dbReference>
<dbReference type="PANTHER" id="PTHR19384:SF17">
    <property type="entry name" value="NADPH--CYTOCHROME P450 REDUCTASE"/>
    <property type="match status" value="1"/>
</dbReference>
<evidence type="ECO:0000256" key="9">
    <source>
        <dbReference type="ARBA" id="ARBA00022982"/>
    </source>
</evidence>
<dbReference type="InterPro" id="IPR017927">
    <property type="entry name" value="FAD-bd_FR_type"/>
</dbReference>
<comment type="catalytic activity">
    <reaction evidence="13 14">
        <text>2 oxidized [cytochrome P450] + NADPH = 2 reduced [cytochrome P450] + NADP(+) + H(+)</text>
        <dbReference type="Rhea" id="RHEA:24040"/>
        <dbReference type="Rhea" id="RHEA-COMP:14627"/>
        <dbReference type="Rhea" id="RHEA-COMP:14628"/>
        <dbReference type="ChEBI" id="CHEBI:15378"/>
        <dbReference type="ChEBI" id="CHEBI:55376"/>
        <dbReference type="ChEBI" id="CHEBI:57783"/>
        <dbReference type="ChEBI" id="CHEBI:58349"/>
        <dbReference type="ChEBI" id="CHEBI:60344"/>
        <dbReference type="EC" id="1.6.2.4"/>
    </reaction>
</comment>
<dbReference type="InterPro" id="IPR003097">
    <property type="entry name" value="CysJ-like_FAD-binding"/>
</dbReference>
<dbReference type="EMBL" id="AGWY01000001">
    <property type="protein sequence ID" value="EKS42667.1"/>
    <property type="molecule type" value="Genomic_DNA"/>
</dbReference>
<keyword evidence="4 14" id="KW-0285">Flavoprotein</keyword>
<comment type="cofactor">
    <cofactor evidence="14 15">
        <name>heme</name>
        <dbReference type="ChEBI" id="CHEBI:30413"/>
    </cofactor>
</comment>
<gene>
    <name evidence="19" type="ORF">HMPREF9696_00210</name>
</gene>
<dbReference type="SUPFAM" id="SSF63380">
    <property type="entry name" value="Riboflavin synthase domain-like"/>
    <property type="match status" value="1"/>
</dbReference>
<dbReference type="InterPro" id="IPR017938">
    <property type="entry name" value="Riboflavin_synthase-like_b-brl"/>
</dbReference>
<dbReference type="Pfam" id="PF00067">
    <property type="entry name" value="p450"/>
    <property type="match status" value="1"/>
</dbReference>
<dbReference type="Gene3D" id="2.40.30.10">
    <property type="entry name" value="Translation factors"/>
    <property type="match status" value="2"/>
</dbReference>
<keyword evidence="12 14" id="KW-0503">Monooxygenase</keyword>
<dbReference type="Gene3D" id="3.40.50.360">
    <property type="match status" value="1"/>
</dbReference>
<dbReference type="PIRSF" id="PIRSF000209">
    <property type="entry name" value="Bifunctional_P450_P450R"/>
    <property type="match status" value="1"/>
</dbReference>
<evidence type="ECO:0000256" key="5">
    <source>
        <dbReference type="ARBA" id="ARBA00022643"/>
    </source>
</evidence>
<dbReference type="InterPro" id="IPR001433">
    <property type="entry name" value="OxRdtase_FAD/NAD-bd"/>
</dbReference>
<dbReference type="GO" id="GO:0005829">
    <property type="term" value="C:cytosol"/>
    <property type="evidence" value="ECO:0007669"/>
    <property type="project" value="TreeGrafter"/>
</dbReference>
<dbReference type="GO" id="GO:0020037">
    <property type="term" value="F:heme binding"/>
    <property type="evidence" value="ECO:0007669"/>
    <property type="project" value="UniProtKB-UniRule"/>
</dbReference>
<dbReference type="InterPro" id="IPR023173">
    <property type="entry name" value="NADPH_Cyt_P450_Rdtase_alpha"/>
</dbReference>
<keyword evidence="2 14" id="KW-0813">Transport</keyword>
<dbReference type="PROSITE" id="PS00086">
    <property type="entry name" value="CYTOCHROME_P450"/>
    <property type="match status" value="1"/>
</dbReference>
<dbReference type="CDD" id="cd06206">
    <property type="entry name" value="bifunctional_CYPOR"/>
    <property type="match status" value="1"/>
</dbReference>
<dbReference type="InterPro" id="IPR017972">
    <property type="entry name" value="Cyt_P450_CS"/>
</dbReference>
<dbReference type="PROSITE" id="PS51384">
    <property type="entry name" value="FAD_FR"/>
    <property type="match status" value="1"/>
</dbReference>
<feature type="domain" description="FAD-binding FR-type" evidence="18">
    <location>
        <begin position="682"/>
        <end position="925"/>
    </location>
</feature>
<comment type="cofactor">
    <cofactor evidence="14">
        <name>FAD</name>
        <dbReference type="ChEBI" id="CHEBI:57692"/>
    </cofactor>
    <cofactor evidence="14">
        <name>FMN</name>
        <dbReference type="ChEBI" id="CHEBI:58210"/>
    </cofactor>
</comment>
<dbReference type="GO" id="GO:0050660">
    <property type="term" value="F:flavin adenine dinucleotide binding"/>
    <property type="evidence" value="ECO:0007669"/>
    <property type="project" value="TreeGrafter"/>
</dbReference>
<dbReference type="Gene3D" id="1.20.990.10">
    <property type="entry name" value="NADPH-cytochrome p450 Reductase, Chain A, domain 3"/>
    <property type="match status" value="1"/>
</dbReference>
<sequence>MSSPNKLNPIPHPPKKPVVGNMLSLDSTAPVQDLVRKSRELGPIFWLDMMGQPLVIVSGFDLVDELSDEKRFDKAVRGALRRVRAIGGDGLFTADTTEPNWSKAHNILLQPFGGRAMQSYHPMMVDIAEQLVKKWERLNADDEIDVVHDMTALTLDTIGLCGFDYRFNSFYREDYHPFVGALVRSLETIMMTRGLPLENLFMRARRATLSEDVVFMNKMVDEIVAERRKNTDAAAGTKDMLNAMMTGVDKLTGQQLDDVNIRYQINTFLIAGHETTSGLLSCAIYAMLKHPEVLRKAYEEVDRVLGADINAKPTFQQVTQLHYISQILKESLRMWPPAPAYGVSPLKDETIGGKYKLKKGTFVTVLVMALHRDPSVWGPNPDVFDPENFSREAEAKRPANAWKPFGNGQRACIGRGFAMHEAALALGMILQRFRLIDHERYQMHLKETLTIKPDGFKIKVRPRPDSERKITAKPAAASTGTAAPAAPARARPGHNTPLLVLYGSNLGTAEELATRVADLAEVNGFDTKLGTLDEYAGHLPDKGGVLIFCASYNGAAPDNATQFVKWVSGDLAKDALAGVRYAVFGCGNSDWAATYQSIPRILDEQLAAHGAKSVYTRGEGDARDDLDGQFERWFAKLGAASMKEFGLDAGSGASFARSADDAPLYQLEPVAPTAVNTIVVQGGVVQMRVLANDELQNVSGANPSTRSTRHIEVELPDNLTYRVGDHLSVIPRNDPVLVDAVARRFGFLPADQVRLHVAAGRRAQLPVDNAVSVGRLLTEFVELQQIATRKQIQIMAENTRCPRTKPKLEAFVGDDPASTELYRSEILGKRRSVYSLLEEYPACELPFHTYLEMLSLLSPRYYSISSSPASLGANKCSVTVGVVDAPATSGRGIYKGVCSNYMASRRPGDVVHAIIRETKAGFRLPENPLTPIIMIGPGTGLAPFRGFLQERAAMREKGQTLGPSMLFFGCRHPDQDFLYADELKGYAEQGITDLHVAFSRADTPKSYVQDLIAAQKDKVWKLIEAGAIIYVCGDGGKMEPDVKRVLMSIYREKTGADEAAAAAWIDSMGTQNRYVLDVWAGS</sequence>
<dbReference type="GO" id="GO:0070330">
    <property type="term" value="F:aromatase activity"/>
    <property type="evidence" value="ECO:0007669"/>
    <property type="project" value="UniProtKB-UniRule"/>
</dbReference>
<comment type="caution">
    <text evidence="19">The sequence shown here is derived from an EMBL/GenBank/DDBJ whole genome shotgun (WGS) entry which is preliminary data.</text>
</comment>
<keyword evidence="7 14" id="KW-0274">FAD</keyword>
<evidence type="ECO:0000259" key="18">
    <source>
        <dbReference type="PROSITE" id="PS51384"/>
    </source>
</evidence>
<dbReference type="GO" id="GO:0005506">
    <property type="term" value="F:iron ion binding"/>
    <property type="evidence" value="ECO:0007669"/>
    <property type="project" value="UniProtKB-UniRule"/>
</dbReference>
<dbReference type="PROSITE" id="PS50902">
    <property type="entry name" value="FLAVODOXIN_LIKE"/>
    <property type="match status" value="1"/>
</dbReference>
<organism evidence="19 20">
    <name type="scientific">Afipia clevelandensis ATCC 49720</name>
    <dbReference type="NCBI Taxonomy" id="883079"/>
    <lineage>
        <taxon>Bacteria</taxon>
        <taxon>Pseudomonadati</taxon>
        <taxon>Pseudomonadota</taxon>
        <taxon>Alphaproteobacteria</taxon>
        <taxon>Hyphomicrobiales</taxon>
        <taxon>Nitrobacteraceae</taxon>
        <taxon>Afipia</taxon>
    </lineage>
</organism>
<dbReference type="HOGENOM" id="CLU_001570_7_0_5"/>
<keyword evidence="11 14" id="KW-0408">Iron</keyword>
<comment type="similarity">
    <text evidence="1 14">In the N-terminal section; belongs to the cytochrome P450 family.</text>
</comment>
<evidence type="ECO:0000256" key="15">
    <source>
        <dbReference type="PIRSR" id="PIRSR000209-1"/>
    </source>
</evidence>
<dbReference type="InterPro" id="IPR008254">
    <property type="entry name" value="Flavodoxin/NO_synth"/>
</dbReference>
<dbReference type="EC" id="1.14.14.1" evidence="14"/>
<dbReference type="InterPro" id="IPR001128">
    <property type="entry name" value="Cyt_P450"/>
</dbReference>
<evidence type="ECO:0000256" key="4">
    <source>
        <dbReference type="ARBA" id="ARBA00022630"/>
    </source>
</evidence>
<evidence type="ECO:0000256" key="16">
    <source>
        <dbReference type="SAM" id="MobiDB-lite"/>
    </source>
</evidence>
<evidence type="ECO:0000259" key="17">
    <source>
        <dbReference type="PROSITE" id="PS50902"/>
    </source>
</evidence>
<keyword evidence="10 14" id="KW-0560">Oxidoreductase</keyword>
<dbReference type="Pfam" id="PF00667">
    <property type="entry name" value="FAD_binding_1"/>
    <property type="match status" value="1"/>
</dbReference>
<evidence type="ECO:0000256" key="8">
    <source>
        <dbReference type="ARBA" id="ARBA00022857"/>
    </source>
</evidence>
<dbReference type="InterPro" id="IPR039261">
    <property type="entry name" value="FNR_nucleotide-bd"/>
</dbReference>
<keyword evidence="20" id="KW-1185">Reference proteome</keyword>
<keyword evidence="3 14" id="KW-0349">Heme</keyword>
<dbReference type="InterPro" id="IPR001094">
    <property type="entry name" value="Flavdoxin-like"/>
</dbReference>
<evidence type="ECO:0000313" key="19">
    <source>
        <dbReference type="EMBL" id="EKS42667.1"/>
    </source>
</evidence>
<evidence type="ECO:0000256" key="11">
    <source>
        <dbReference type="ARBA" id="ARBA00023004"/>
    </source>
</evidence>
<dbReference type="EC" id="1.6.2.4" evidence="14"/>
<feature type="binding site" description="axial binding residue" evidence="15">
    <location>
        <position position="412"/>
    </location>
    <ligand>
        <name>heme</name>
        <dbReference type="ChEBI" id="CHEBI:30413"/>
    </ligand>
    <ligandPart>
        <name>Fe</name>
        <dbReference type="ChEBI" id="CHEBI:18248"/>
    </ligandPart>
</feature>
<dbReference type="PRINTS" id="PR00369">
    <property type="entry name" value="FLAVODOXIN"/>
</dbReference>
<keyword evidence="9 14" id="KW-0249">Electron transport</keyword>
<dbReference type="InterPro" id="IPR029039">
    <property type="entry name" value="Flavoprotein-like_sf"/>
</dbReference>
<feature type="compositionally biased region" description="Low complexity" evidence="16">
    <location>
        <begin position="472"/>
        <end position="490"/>
    </location>
</feature>
<keyword evidence="8 14" id="KW-0521">NADP</keyword>
<dbReference type="Gene3D" id="3.40.50.80">
    <property type="entry name" value="Nucleotide-binding domain of ferredoxin-NADP reductase (FNR) module"/>
    <property type="match status" value="1"/>
</dbReference>
<evidence type="ECO:0000256" key="10">
    <source>
        <dbReference type="ARBA" id="ARBA00023002"/>
    </source>
</evidence>
<dbReference type="Pfam" id="PF00175">
    <property type="entry name" value="NAD_binding_1"/>
    <property type="match status" value="1"/>
</dbReference>
<reference evidence="19 20" key="1">
    <citation type="submission" date="2012-04" db="EMBL/GenBank/DDBJ databases">
        <title>The Genome Sequence of Afipia clevelandensis ATCC 49720.</title>
        <authorList>
            <consortium name="The Broad Institute Genome Sequencing Platform"/>
            <person name="Earl A."/>
            <person name="Ward D."/>
            <person name="Feldgarden M."/>
            <person name="Gevers D."/>
            <person name="Huys G."/>
            <person name="Walker B."/>
            <person name="Young S.K."/>
            <person name="Zeng Q."/>
            <person name="Gargeya S."/>
            <person name="Fitzgerald M."/>
            <person name="Haas B."/>
            <person name="Abouelleil A."/>
            <person name="Alvarado L."/>
            <person name="Arachchi H.M."/>
            <person name="Berlin A."/>
            <person name="Chapman S.B."/>
            <person name="Goldberg J."/>
            <person name="Griggs A."/>
            <person name="Gujja S."/>
            <person name="Hansen M."/>
            <person name="Howarth C."/>
            <person name="Imamovic A."/>
            <person name="Larimer J."/>
            <person name="McCowen C."/>
            <person name="Montmayeur A."/>
            <person name="Murphy C."/>
            <person name="Neiman D."/>
            <person name="Pearson M."/>
            <person name="Priest M."/>
            <person name="Roberts A."/>
            <person name="Saif S."/>
            <person name="Shea T."/>
            <person name="Sisk P."/>
            <person name="Sykes S."/>
            <person name="Wortman J."/>
            <person name="Nusbaum C."/>
            <person name="Birren B."/>
        </authorList>
    </citation>
    <scope>NUCLEOTIDE SEQUENCE [LARGE SCALE GENOMIC DNA]</scope>
    <source>
        <strain evidence="19 20">ATCC 49720</strain>
    </source>
</reference>